<reference evidence="1 2" key="1">
    <citation type="journal article" date="2019" name="Biochem. Eng. J.">
        <title>Metabolic engineering of the marine bacteria Neptunomonas concharum for the production of acetoin and meso-2,3-butanediol from acetate.</title>
        <authorList>
            <person name="Li W."/>
            <person name="Pu N."/>
            <person name="Liu C.-X."/>
            <person name="Yuan Q.-P."/>
            <person name="Li Z.-J."/>
        </authorList>
    </citation>
    <scope>NUCLEOTIDE SEQUENCE [LARGE SCALE GENOMIC DNA]</scope>
    <source>
        <strain evidence="1 2">JCM17730</strain>
    </source>
</reference>
<dbReference type="RefSeq" id="WP_138986408.1">
    <property type="nucleotide sequence ID" value="NZ_CP043869.1"/>
</dbReference>
<accession>A0A5P1R7U3</accession>
<evidence type="ECO:0008006" key="3">
    <source>
        <dbReference type="Google" id="ProtNLM"/>
    </source>
</evidence>
<dbReference type="PROSITE" id="PS51257">
    <property type="entry name" value="PROKAR_LIPOPROTEIN"/>
    <property type="match status" value="1"/>
</dbReference>
<protein>
    <recommendedName>
        <fullName evidence="3">Lipoprotein</fullName>
    </recommendedName>
</protein>
<dbReference type="AlphaFoldDB" id="A0A5P1R7U3"/>
<name>A0A5P1R7U3_9GAMM</name>
<dbReference type="OrthoDB" id="6119956at2"/>
<dbReference type="EMBL" id="CP043869">
    <property type="protein sequence ID" value="QEQ95704.1"/>
    <property type="molecule type" value="Genomic_DNA"/>
</dbReference>
<sequence length="133" mass="14855">MKKRTLLPVIVTTLLLGGCISTSSLVPEKRDTSYYLVDAQSGNMCIGDSGDCISFSIIASQDGDLPVIESVYNQQVVGPNYPRSLMQMLVFPENGSYKGTPIDNSGSRYRIPKNDATNTTWRELKRIYKYIYD</sequence>
<evidence type="ECO:0000313" key="2">
    <source>
        <dbReference type="Proteomes" id="UP000324760"/>
    </source>
</evidence>
<keyword evidence="2" id="KW-1185">Reference proteome</keyword>
<dbReference type="KEGG" id="ncu:F0U83_02710"/>
<dbReference type="Proteomes" id="UP000324760">
    <property type="component" value="Chromosome"/>
</dbReference>
<proteinExistence type="predicted"/>
<gene>
    <name evidence="1" type="ORF">F0U83_02710</name>
</gene>
<organism evidence="1 2">
    <name type="scientific">Neptunomonas concharum</name>
    <dbReference type="NCBI Taxonomy" id="1031538"/>
    <lineage>
        <taxon>Bacteria</taxon>
        <taxon>Pseudomonadati</taxon>
        <taxon>Pseudomonadota</taxon>
        <taxon>Gammaproteobacteria</taxon>
        <taxon>Oceanospirillales</taxon>
        <taxon>Oceanospirillaceae</taxon>
        <taxon>Neptunomonas</taxon>
    </lineage>
</organism>
<evidence type="ECO:0000313" key="1">
    <source>
        <dbReference type="EMBL" id="QEQ95704.1"/>
    </source>
</evidence>